<sequence>MIEINGDRLLADLRALSRIGARDGGGISRTAFSAEDILARRWYRDRCQEAGLKLTFDGLGNMTAHHPDDEGRTPAVWSGSHIDTVPNGGPLDGAYGTLAALECLRRITEEGLPLARPVRALVFTDEEGNYGHLFGSYGLVNGYRAEDLAGMVPRR</sequence>
<dbReference type="AlphaFoldDB" id="A0A9W6R8N8"/>
<evidence type="ECO:0000313" key="4">
    <source>
        <dbReference type="Proteomes" id="UP001165136"/>
    </source>
</evidence>
<evidence type="ECO:0000259" key="2">
    <source>
        <dbReference type="Pfam" id="PF04389"/>
    </source>
</evidence>
<protein>
    <recommendedName>
        <fullName evidence="2">Peptidase M28 domain-containing protein</fullName>
    </recommendedName>
</protein>
<dbReference type="EMBL" id="BSTI01000031">
    <property type="protein sequence ID" value="GLY71099.1"/>
    <property type="molecule type" value="Genomic_DNA"/>
</dbReference>
<dbReference type="PANTHER" id="PTHR32494:SF5">
    <property type="entry name" value="ALLANTOATE AMIDOHYDROLASE"/>
    <property type="match status" value="1"/>
</dbReference>
<feature type="domain" description="Peptidase M28" evidence="2">
    <location>
        <begin position="69"/>
        <end position="141"/>
    </location>
</feature>
<dbReference type="SUPFAM" id="SSF53187">
    <property type="entry name" value="Zn-dependent exopeptidases"/>
    <property type="match status" value="1"/>
</dbReference>
<name>A0A9W6R8N8_9PSEU</name>
<dbReference type="Proteomes" id="UP001165136">
    <property type="component" value="Unassembled WGS sequence"/>
</dbReference>
<dbReference type="RefSeq" id="WP_285490666.1">
    <property type="nucleotide sequence ID" value="NZ_BSTI01000031.1"/>
</dbReference>
<reference evidence="3" key="1">
    <citation type="submission" date="2023-03" db="EMBL/GenBank/DDBJ databases">
        <title>Amycolatopsis taiwanensis NBRC 103393.</title>
        <authorList>
            <person name="Ichikawa N."/>
            <person name="Sato H."/>
            <person name="Tonouchi N."/>
        </authorList>
    </citation>
    <scope>NUCLEOTIDE SEQUENCE</scope>
    <source>
        <strain evidence="3">NBRC 103393</strain>
    </source>
</reference>
<gene>
    <name evidence="3" type="ORF">Atai01_77180</name>
</gene>
<keyword evidence="4" id="KW-1185">Reference proteome</keyword>
<dbReference type="Pfam" id="PF04389">
    <property type="entry name" value="Peptidase_M28"/>
    <property type="match status" value="1"/>
</dbReference>
<accession>A0A9W6R8N8</accession>
<evidence type="ECO:0000256" key="1">
    <source>
        <dbReference type="ARBA" id="ARBA00022801"/>
    </source>
</evidence>
<comment type="caution">
    <text evidence="3">The sequence shown here is derived from an EMBL/GenBank/DDBJ whole genome shotgun (WGS) entry which is preliminary data.</text>
</comment>
<dbReference type="PANTHER" id="PTHR32494">
    <property type="entry name" value="ALLANTOATE DEIMINASE-RELATED"/>
    <property type="match status" value="1"/>
</dbReference>
<dbReference type="InterPro" id="IPR007484">
    <property type="entry name" value="Peptidase_M28"/>
</dbReference>
<dbReference type="Gene3D" id="3.40.630.10">
    <property type="entry name" value="Zn peptidases"/>
    <property type="match status" value="1"/>
</dbReference>
<keyword evidence="1" id="KW-0378">Hydrolase</keyword>
<dbReference type="InterPro" id="IPR010158">
    <property type="entry name" value="Amidase_Cbmase"/>
</dbReference>
<organism evidence="3 4">
    <name type="scientific">Amycolatopsis taiwanensis</name>
    <dbReference type="NCBI Taxonomy" id="342230"/>
    <lineage>
        <taxon>Bacteria</taxon>
        <taxon>Bacillati</taxon>
        <taxon>Actinomycetota</taxon>
        <taxon>Actinomycetes</taxon>
        <taxon>Pseudonocardiales</taxon>
        <taxon>Pseudonocardiaceae</taxon>
        <taxon>Amycolatopsis</taxon>
    </lineage>
</organism>
<dbReference type="GO" id="GO:0016813">
    <property type="term" value="F:hydrolase activity, acting on carbon-nitrogen (but not peptide) bonds, in linear amidines"/>
    <property type="evidence" value="ECO:0007669"/>
    <property type="project" value="InterPro"/>
</dbReference>
<evidence type="ECO:0000313" key="3">
    <source>
        <dbReference type="EMBL" id="GLY71099.1"/>
    </source>
</evidence>
<proteinExistence type="predicted"/>